<dbReference type="Pfam" id="PF01814">
    <property type="entry name" value="Hemerythrin"/>
    <property type="match status" value="1"/>
</dbReference>
<dbReference type="SUPFAM" id="SSF47188">
    <property type="entry name" value="Hemerythrin-like"/>
    <property type="match status" value="1"/>
</dbReference>
<dbReference type="PROSITE" id="PS00550">
    <property type="entry name" value="HEMERYTHRINS"/>
    <property type="match status" value="1"/>
</dbReference>
<dbReference type="EMBL" id="AJTX02000002">
    <property type="protein sequence ID" value="KKJ01133.1"/>
    <property type="molecule type" value="Genomic_DNA"/>
</dbReference>
<dbReference type="InterPro" id="IPR012312">
    <property type="entry name" value="Hemerythrin-like"/>
</dbReference>
<dbReference type="Proteomes" id="UP000034681">
    <property type="component" value="Unassembled WGS sequence"/>
</dbReference>
<dbReference type="AlphaFoldDB" id="A0A0M2Q1F4"/>
<reference evidence="5" key="1">
    <citation type="submission" date="2012-04" db="EMBL/GenBank/DDBJ databases">
        <authorList>
            <person name="Borisov I.G."/>
            <person name="Ivanikova N.V."/>
            <person name="Pinevich A.V."/>
        </authorList>
    </citation>
    <scope>NUCLEOTIDE SEQUENCE</scope>
    <source>
        <strain evidence="5">CALU 1027</strain>
    </source>
</reference>
<dbReference type="OrthoDB" id="9797092at2"/>
<gene>
    <name evidence="5" type="ORF">PROH_01685</name>
</gene>
<dbReference type="NCBIfam" id="TIGR02481">
    <property type="entry name" value="hemeryth_dom"/>
    <property type="match status" value="1"/>
</dbReference>
<feature type="domain" description="Hemerythrin-like" evidence="4">
    <location>
        <begin position="22"/>
        <end position="135"/>
    </location>
</feature>
<evidence type="ECO:0000313" key="6">
    <source>
        <dbReference type="Proteomes" id="UP000034681"/>
    </source>
</evidence>
<dbReference type="CDD" id="cd12107">
    <property type="entry name" value="Hemerythrin"/>
    <property type="match status" value="1"/>
</dbReference>
<sequence length="148" mass="17120">MSSALATPSTLAPWSDDYLTGDWLIDSQHQNLFRLVNQLHASIHQGIPHPGVKPQLEELLRCTLEHFTMEEDRMKVQNYPHLESHCKRHGALVERIQLALRKVMEDETVIPVDVSQCLSEWMIHHIKGEDQRMIEFFRAHNSEGPIAH</sequence>
<proteinExistence type="inferred from homology"/>
<evidence type="ECO:0000259" key="4">
    <source>
        <dbReference type="Pfam" id="PF01814"/>
    </source>
</evidence>
<keyword evidence="3" id="KW-0408">Iron</keyword>
<dbReference type="Gene3D" id="1.20.120.50">
    <property type="entry name" value="Hemerythrin-like"/>
    <property type="match status" value="1"/>
</dbReference>
<accession>A0A0M2Q1F4</accession>
<dbReference type="InterPro" id="IPR050669">
    <property type="entry name" value="Hemerythrin"/>
</dbReference>
<comment type="similarity">
    <text evidence="1">Belongs to the hemerythrin family.</text>
</comment>
<evidence type="ECO:0000313" key="5">
    <source>
        <dbReference type="EMBL" id="KKJ01133.1"/>
    </source>
</evidence>
<evidence type="ECO:0000256" key="2">
    <source>
        <dbReference type="ARBA" id="ARBA00022723"/>
    </source>
</evidence>
<keyword evidence="6" id="KW-1185">Reference proteome</keyword>
<protein>
    <recommendedName>
        <fullName evidence="4">Hemerythrin-like domain-containing protein</fullName>
    </recommendedName>
</protein>
<evidence type="ECO:0000256" key="1">
    <source>
        <dbReference type="ARBA" id="ARBA00010587"/>
    </source>
</evidence>
<dbReference type="InterPro" id="IPR016131">
    <property type="entry name" value="Haemerythrin_Fe_BS"/>
</dbReference>
<organism evidence="5 6">
    <name type="scientific">Prochlorothrix hollandica PCC 9006 = CALU 1027</name>
    <dbReference type="NCBI Taxonomy" id="317619"/>
    <lineage>
        <taxon>Bacteria</taxon>
        <taxon>Bacillati</taxon>
        <taxon>Cyanobacteriota</taxon>
        <taxon>Cyanophyceae</taxon>
        <taxon>Prochlorotrichales</taxon>
        <taxon>Prochlorotrichaceae</taxon>
        <taxon>Prochlorothrix</taxon>
    </lineage>
</organism>
<dbReference type="PANTHER" id="PTHR37164">
    <property type="entry name" value="BACTERIOHEMERYTHRIN"/>
    <property type="match status" value="1"/>
</dbReference>
<dbReference type="InterPro" id="IPR035938">
    <property type="entry name" value="Hemerythrin-like_sf"/>
</dbReference>
<dbReference type="InterPro" id="IPR012827">
    <property type="entry name" value="Hemerythrin_metal-bd"/>
</dbReference>
<dbReference type="eggNOG" id="COG2703">
    <property type="taxonomic scope" value="Bacteria"/>
</dbReference>
<dbReference type="STRING" id="317619.GCA_000332315_03514"/>
<name>A0A0M2Q1F4_PROHO</name>
<dbReference type="NCBIfam" id="NF033749">
    <property type="entry name" value="bact_hemeryth"/>
    <property type="match status" value="1"/>
</dbReference>
<dbReference type="PANTHER" id="PTHR37164:SF1">
    <property type="entry name" value="BACTERIOHEMERYTHRIN"/>
    <property type="match status" value="1"/>
</dbReference>
<keyword evidence="2" id="KW-0479">Metal-binding</keyword>
<comment type="caution">
    <text evidence="5">The sequence shown here is derived from an EMBL/GenBank/DDBJ whole genome shotgun (WGS) entry which is preliminary data.</text>
</comment>
<dbReference type="GO" id="GO:0046872">
    <property type="term" value="F:metal ion binding"/>
    <property type="evidence" value="ECO:0007669"/>
    <property type="project" value="UniProtKB-KW"/>
</dbReference>
<evidence type="ECO:0000256" key="3">
    <source>
        <dbReference type="ARBA" id="ARBA00023004"/>
    </source>
</evidence>
<dbReference type="RefSeq" id="WP_017713707.1">
    <property type="nucleotide sequence ID" value="NZ_KB235941.1"/>
</dbReference>